<dbReference type="UniPathway" id="UPA00135">
    <property type="reaction ID" value="UER00198"/>
</dbReference>
<dbReference type="SFLD" id="SFLDS00003">
    <property type="entry name" value="Haloacid_Dehalogenase"/>
    <property type="match status" value="1"/>
</dbReference>
<dbReference type="GO" id="GO:0006564">
    <property type="term" value="P:L-serine biosynthetic process"/>
    <property type="evidence" value="ECO:0007669"/>
    <property type="project" value="UniProtKB-KW"/>
</dbReference>
<gene>
    <name evidence="15" type="ORF">MPPM_2946</name>
</gene>
<evidence type="ECO:0000256" key="12">
    <source>
        <dbReference type="ARBA" id="ARBA00048138"/>
    </source>
</evidence>
<dbReference type="SUPFAM" id="SSF56784">
    <property type="entry name" value="HAD-like"/>
    <property type="match status" value="1"/>
</dbReference>
<dbReference type="SFLD" id="SFLDG01136">
    <property type="entry name" value="C1.6:_Phosphoserine_Phosphatas"/>
    <property type="match status" value="1"/>
</dbReference>
<dbReference type="OrthoDB" id="9792539at2"/>
<keyword evidence="9" id="KW-0460">Magnesium</keyword>
<feature type="active site" description="Proton donor" evidence="14">
    <location>
        <position position="91"/>
    </location>
</feature>
<evidence type="ECO:0000256" key="13">
    <source>
        <dbReference type="ARBA" id="ARBA00048523"/>
    </source>
</evidence>
<evidence type="ECO:0000256" key="11">
    <source>
        <dbReference type="ARBA" id="ARBA00031693"/>
    </source>
</evidence>
<sequence>MTLVATLIANPARPAITDAVLAEARRVTKTEHQPRILHGEVAAELLVPGTPSEASAVTELLREALGSEPIDLAVLPHDQHRRKRLFLADMDSTMIEQECIDELADVVGIKDRVAAITERAMRGEIAFEPALRERVALLKGLSVGVIDGLIRDAIRLTPGGHTLVATMRAHGAFACLVSGGFTLFTGPIGSRLGFDETRANQLDVADGHLTGQVVEPIVGAEAKRASLIELRERLGLGAAETMAVGDGANDLPMLAEAGLGVAFRAKPKVAEAAHVRIEHGDLTALLYLQGYSAAEFAA</sequence>
<evidence type="ECO:0000256" key="5">
    <source>
        <dbReference type="ARBA" id="ARBA00015196"/>
    </source>
</evidence>
<keyword evidence="8" id="KW-0378">Hydrolase</keyword>
<dbReference type="Gene3D" id="3.40.50.1000">
    <property type="entry name" value="HAD superfamily/HAD-like"/>
    <property type="match status" value="1"/>
</dbReference>
<evidence type="ECO:0000256" key="8">
    <source>
        <dbReference type="ARBA" id="ARBA00022801"/>
    </source>
</evidence>
<dbReference type="EMBL" id="AP014809">
    <property type="protein sequence ID" value="BAU91551.1"/>
    <property type="molecule type" value="Genomic_DNA"/>
</dbReference>
<dbReference type="InterPro" id="IPR050582">
    <property type="entry name" value="HAD-like_SerB"/>
</dbReference>
<name>A0A160PI06_9HYPH</name>
<dbReference type="Proteomes" id="UP000218288">
    <property type="component" value="Chromosome"/>
</dbReference>
<keyword evidence="10" id="KW-0718">Serine biosynthesis</keyword>
<dbReference type="InterPro" id="IPR023214">
    <property type="entry name" value="HAD_sf"/>
</dbReference>
<evidence type="ECO:0000256" key="7">
    <source>
        <dbReference type="ARBA" id="ARBA00022723"/>
    </source>
</evidence>
<dbReference type="GO" id="GO:0036424">
    <property type="term" value="F:L-phosphoserine phosphatase activity"/>
    <property type="evidence" value="ECO:0007669"/>
    <property type="project" value="InterPro"/>
</dbReference>
<evidence type="ECO:0000256" key="14">
    <source>
        <dbReference type="PIRSR" id="PIRSR604469-1"/>
    </source>
</evidence>
<evidence type="ECO:0000256" key="1">
    <source>
        <dbReference type="ARBA" id="ARBA00001946"/>
    </source>
</evidence>
<dbReference type="PANTHER" id="PTHR43344:SF2">
    <property type="entry name" value="PHOSPHOSERINE PHOSPHATASE"/>
    <property type="match status" value="1"/>
</dbReference>
<comment type="pathway">
    <text evidence="2">Amino-acid biosynthesis; L-serine biosynthesis; L-serine from 3-phospho-D-glycerate: step 3/3.</text>
</comment>
<proteinExistence type="inferred from homology"/>
<comment type="similarity">
    <text evidence="3">Belongs to the HAD-like hydrolase superfamily. SerB family.</text>
</comment>
<dbReference type="AlphaFoldDB" id="A0A160PI06"/>
<dbReference type="CDD" id="cd07500">
    <property type="entry name" value="HAD_PSP"/>
    <property type="match status" value="1"/>
</dbReference>
<reference evidence="15 16" key="1">
    <citation type="journal article" date="2016" name="Genome Announc.">
        <title>Complete Genome Sequence of Methylobacterium populi P-1M, Isolated from Pink-Pigmented Household Biofilm.</title>
        <authorList>
            <person name="Morohoshi T."/>
            <person name="Ikeda T."/>
        </authorList>
    </citation>
    <scope>NUCLEOTIDE SEQUENCE [LARGE SCALE GENOMIC DNA]</scope>
    <source>
        <strain evidence="15 16">P-1M</strain>
    </source>
</reference>
<dbReference type="GO" id="GO:0005737">
    <property type="term" value="C:cytoplasm"/>
    <property type="evidence" value="ECO:0007669"/>
    <property type="project" value="TreeGrafter"/>
</dbReference>
<evidence type="ECO:0000256" key="4">
    <source>
        <dbReference type="ARBA" id="ARBA00012640"/>
    </source>
</evidence>
<dbReference type="EC" id="3.1.3.3" evidence="4"/>
<organism evidence="15 16">
    <name type="scientific">Methylorubrum populi</name>
    <dbReference type="NCBI Taxonomy" id="223967"/>
    <lineage>
        <taxon>Bacteria</taxon>
        <taxon>Pseudomonadati</taxon>
        <taxon>Pseudomonadota</taxon>
        <taxon>Alphaproteobacteria</taxon>
        <taxon>Hyphomicrobiales</taxon>
        <taxon>Methylobacteriaceae</taxon>
        <taxon>Methylorubrum</taxon>
    </lineage>
</organism>
<keyword evidence="6" id="KW-0028">Amino-acid biosynthesis</keyword>
<evidence type="ECO:0000256" key="6">
    <source>
        <dbReference type="ARBA" id="ARBA00022605"/>
    </source>
</evidence>
<dbReference type="NCBIfam" id="TIGR00338">
    <property type="entry name" value="serB"/>
    <property type="match status" value="1"/>
</dbReference>
<dbReference type="SFLD" id="SFLDF00029">
    <property type="entry name" value="phosphoserine_phosphatase"/>
    <property type="match status" value="1"/>
</dbReference>
<dbReference type="InterPro" id="IPR036412">
    <property type="entry name" value="HAD-like_sf"/>
</dbReference>
<comment type="cofactor">
    <cofactor evidence="1">
        <name>Mg(2+)</name>
        <dbReference type="ChEBI" id="CHEBI:18420"/>
    </cofactor>
</comment>
<comment type="catalytic activity">
    <reaction evidence="12">
        <text>O-phospho-L-serine + H2O = L-serine + phosphate</text>
        <dbReference type="Rhea" id="RHEA:21208"/>
        <dbReference type="ChEBI" id="CHEBI:15377"/>
        <dbReference type="ChEBI" id="CHEBI:33384"/>
        <dbReference type="ChEBI" id="CHEBI:43474"/>
        <dbReference type="ChEBI" id="CHEBI:57524"/>
        <dbReference type="EC" id="3.1.3.3"/>
    </reaction>
</comment>
<dbReference type="SFLD" id="SFLDG01137">
    <property type="entry name" value="C1.6.1:_Phosphoserine_Phosphat"/>
    <property type="match status" value="1"/>
</dbReference>
<dbReference type="PANTHER" id="PTHR43344">
    <property type="entry name" value="PHOSPHOSERINE PHOSPHATASE"/>
    <property type="match status" value="1"/>
</dbReference>
<evidence type="ECO:0000313" key="15">
    <source>
        <dbReference type="EMBL" id="BAU91551.1"/>
    </source>
</evidence>
<dbReference type="InterPro" id="IPR004469">
    <property type="entry name" value="PSP"/>
</dbReference>
<dbReference type="NCBIfam" id="TIGR01488">
    <property type="entry name" value="HAD-SF-IB"/>
    <property type="match status" value="1"/>
</dbReference>
<evidence type="ECO:0000256" key="9">
    <source>
        <dbReference type="ARBA" id="ARBA00022842"/>
    </source>
</evidence>
<comment type="catalytic activity">
    <reaction evidence="13">
        <text>O-phospho-D-serine + H2O = D-serine + phosphate</text>
        <dbReference type="Rhea" id="RHEA:24873"/>
        <dbReference type="ChEBI" id="CHEBI:15377"/>
        <dbReference type="ChEBI" id="CHEBI:35247"/>
        <dbReference type="ChEBI" id="CHEBI:43474"/>
        <dbReference type="ChEBI" id="CHEBI:58680"/>
        <dbReference type="EC" id="3.1.3.3"/>
    </reaction>
</comment>
<evidence type="ECO:0000313" key="16">
    <source>
        <dbReference type="Proteomes" id="UP000218288"/>
    </source>
</evidence>
<dbReference type="GO" id="GO:0000287">
    <property type="term" value="F:magnesium ion binding"/>
    <property type="evidence" value="ECO:0007669"/>
    <property type="project" value="TreeGrafter"/>
</dbReference>
<keyword evidence="7" id="KW-0479">Metal-binding</keyword>
<accession>A0A160PI06</accession>
<feature type="active site" description="Nucleophile" evidence="14">
    <location>
        <position position="89"/>
    </location>
</feature>
<dbReference type="Pfam" id="PF12710">
    <property type="entry name" value="HAD"/>
    <property type="match status" value="1"/>
</dbReference>
<evidence type="ECO:0000256" key="10">
    <source>
        <dbReference type="ARBA" id="ARBA00023299"/>
    </source>
</evidence>
<dbReference type="RefSeq" id="WP_096485638.1">
    <property type="nucleotide sequence ID" value="NZ_AP014809.1"/>
</dbReference>
<evidence type="ECO:0000256" key="2">
    <source>
        <dbReference type="ARBA" id="ARBA00005135"/>
    </source>
</evidence>
<evidence type="ECO:0000256" key="3">
    <source>
        <dbReference type="ARBA" id="ARBA00009184"/>
    </source>
</evidence>
<protein>
    <recommendedName>
        <fullName evidence="5">Phosphoserine phosphatase</fullName>
        <ecNumber evidence="4">3.1.3.3</ecNumber>
    </recommendedName>
    <alternativeName>
        <fullName evidence="11">O-phosphoserine phosphohydrolase</fullName>
    </alternativeName>
</protein>